<dbReference type="GO" id="GO:0000287">
    <property type="term" value="F:magnesium ion binding"/>
    <property type="evidence" value="ECO:0007669"/>
    <property type="project" value="TreeGrafter"/>
</dbReference>
<feature type="region of interest" description="Disordered" evidence="5">
    <location>
        <begin position="812"/>
        <end position="833"/>
    </location>
</feature>
<feature type="compositionally biased region" description="Polar residues" evidence="5">
    <location>
        <begin position="305"/>
        <end position="322"/>
    </location>
</feature>
<feature type="region of interest" description="Disordered" evidence="5">
    <location>
        <begin position="972"/>
        <end position="1006"/>
    </location>
</feature>
<feature type="compositionally biased region" description="Basic residues" evidence="5">
    <location>
        <begin position="325"/>
        <end position="343"/>
    </location>
</feature>
<reference evidence="7 8" key="1">
    <citation type="submission" date="2018-12" db="EMBL/GenBank/DDBJ databases">
        <title>Draft genome sequence of Xylaria grammica IHI A82.</title>
        <authorList>
            <person name="Buettner E."/>
            <person name="Kellner H."/>
        </authorList>
    </citation>
    <scope>NUCLEOTIDE SEQUENCE [LARGE SCALE GENOMIC DNA]</scope>
    <source>
        <strain evidence="7 8">IHI A82</strain>
    </source>
</reference>
<feature type="region of interest" description="Disordered" evidence="5">
    <location>
        <begin position="1986"/>
        <end position="2008"/>
    </location>
</feature>
<keyword evidence="4 6" id="KW-0472">Membrane</keyword>
<evidence type="ECO:0000256" key="2">
    <source>
        <dbReference type="ARBA" id="ARBA00022692"/>
    </source>
</evidence>
<feature type="region of interest" description="Disordered" evidence="5">
    <location>
        <begin position="111"/>
        <end position="163"/>
    </location>
</feature>
<evidence type="ECO:0000256" key="4">
    <source>
        <dbReference type="ARBA" id="ARBA00023136"/>
    </source>
</evidence>
<feature type="region of interest" description="Disordered" evidence="5">
    <location>
        <begin position="1015"/>
        <end position="1034"/>
    </location>
</feature>
<feature type="region of interest" description="Disordered" evidence="5">
    <location>
        <begin position="484"/>
        <end position="508"/>
    </location>
</feature>
<feature type="region of interest" description="Disordered" evidence="5">
    <location>
        <begin position="874"/>
        <end position="898"/>
    </location>
</feature>
<feature type="compositionally biased region" description="Basic and acidic residues" evidence="5">
    <location>
        <begin position="1836"/>
        <end position="1856"/>
    </location>
</feature>
<dbReference type="SUPFAM" id="SSF144083">
    <property type="entry name" value="Magnesium transport protein CorA, transmembrane region"/>
    <property type="match status" value="1"/>
</dbReference>
<feature type="transmembrane region" description="Helical" evidence="6">
    <location>
        <begin position="1578"/>
        <end position="1598"/>
    </location>
</feature>
<evidence type="ECO:0000313" key="7">
    <source>
        <dbReference type="EMBL" id="RWA14112.1"/>
    </source>
</evidence>
<keyword evidence="2 6" id="KW-0812">Transmembrane</keyword>
<dbReference type="Proteomes" id="UP000286045">
    <property type="component" value="Unassembled WGS sequence"/>
</dbReference>
<feature type="compositionally biased region" description="Polar residues" evidence="5">
    <location>
        <begin position="1016"/>
        <end position="1033"/>
    </location>
</feature>
<dbReference type="STRING" id="363999.A0A439DI97"/>
<comment type="caution">
    <text evidence="7">The sequence shown here is derived from an EMBL/GenBank/DDBJ whole genome shotgun (WGS) entry which is preliminary data.</text>
</comment>
<feature type="region of interest" description="Disordered" evidence="5">
    <location>
        <begin position="2048"/>
        <end position="2077"/>
    </location>
</feature>
<feature type="compositionally biased region" description="Polar residues" evidence="5">
    <location>
        <begin position="153"/>
        <end position="162"/>
    </location>
</feature>
<feature type="compositionally biased region" description="Polar residues" evidence="5">
    <location>
        <begin position="1773"/>
        <end position="1799"/>
    </location>
</feature>
<keyword evidence="3 6" id="KW-1133">Transmembrane helix</keyword>
<accession>A0A439DI97</accession>
<feature type="compositionally biased region" description="Low complexity" evidence="5">
    <location>
        <begin position="48"/>
        <end position="69"/>
    </location>
</feature>
<gene>
    <name evidence="7" type="ORF">EKO27_g975</name>
</gene>
<evidence type="ECO:0000256" key="1">
    <source>
        <dbReference type="ARBA" id="ARBA00004651"/>
    </source>
</evidence>
<dbReference type="Pfam" id="PF01544">
    <property type="entry name" value="CorA"/>
    <property type="match status" value="1"/>
</dbReference>
<evidence type="ECO:0000256" key="3">
    <source>
        <dbReference type="ARBA" id="ARBA00022989"/>
    </source>
</evidence>
<dbReference type="EMBL" id="RYZI01000013">
    <property type="protein sequence ID" value="RWA14112.1"/>
    <property type="molecule type" value="Genomic_DNA"/>
</dbReference>
<feature type="compositionally biased region" description="Polar residues" evidence="5">
    <location>
        <begin position="885"/>
        <end position="898"/>
    </location>
</feature>
<feature type="compositionally biased region" description="Low complexity" evidence="5">
    <location>
        <begin position="264"/>
        <end position="287"/>
    </location>
</feature>
<feature type="compositionally biased region" description="Acidic residues" evidence="5">
    <location>
        <begin position="2068"/>
        <end position="2077"/>
    </location>
</feature>
<feature type="region of interest" description="Disordered" evidence="5">
    <location>
        <begin position="1751"/>
        <end position="1872"/>
    </location>
</feature>
<feature type="region of interest" description="Disordered" evidence="5">
    <location>
        <begin position="240"/>
        <end position="388"/>
    </location>
</feature>
<dbReference type="Gene3D" id="1.20.58.340">
    <property type="entry name" value="Magnesium transport protein CorA, transmembrane region"/>
    <property type="match status" value="1"/>
</dbReference>
<feature type="compositionally biased region" description="Polar residues" evidence="5">
    <location>
        <begin position="111"/>
        <end position="120"/>
    </location>
</feature>
<feature type="compositionally biased region" description="Basic and acidic residues" evidence="5">
    <location>
        <begin position="8"/>
        <end position="19"/>
    </location>
</feature>
<dbReference type="GO" id="GO:0005886">
    <property type="term" value="C:plasma membrane"/>
    <property type="evidence" value="ECO:0007669"/>
    <property type="project" value="UniProtKB-SubCell"/>
</dbReference>
<feature type="compositionally biased region" description="Polar residues" evidence="5">
    <location>
        <begin position="347"/>
        <end position="366"/>
    </location>
</feature>
<keyword evidence="8" id="KW-1185">Reference proteome</keyword>
<dbReference type="GO" id="GO:0050897">
    <property type="term" value="F:cobalt ion binding"/>
    <property type="evidence" value="ECO:0007669"/>
    <property type="project" value="TreeGrafter"/>
</dbReference>
<dbReference type="PANTHER" id="PTHR46494:SF1">
    <property type="entry name" value="CORA FAMILY METAL ION TRANSPORTER (EUROFUNG)"/>
    <property type="match status" value="1"/>
</dbReference>
<dbReference type="InterPro" id="IPR045863">
    <property type="entry name" value="CorA_TM1_TM2"/>
</dbReference>
<protein>
    <submittedName>
        <fullName evidence="7">Uncharacterized protein</fullName>
    </submittedName>
</protein>
<feature type="region of interest" description="Disordered" evidence="5">
    <location>
        <begin position="1"/>
        <end position="70"/>
    </location>
</feature>
<feature type="transmembrane region" description="Helical" evidence="6">
    <location>
        <begin position="1544"/>
        <end position="1566"/>
    </location>
</feature>
<dbReference type="GO" id="GO:0015087">
    <property type="term" value="F:cobalt ion transmembrane transporter activity"/>
    <property type="evidence" value="ECO:0007669"/>
    <property type="project" value="TreeGrafter"/>
</dbReference>
<feature type="compositionally biased region" description="Polar residues" evidence="5">
    <location>
        <begin position="1994"/>
        <end position="2005"/>
    </location>
</feature>
<feature type="compositionally biased region" description="Pro residues" evidence="5">
    <location>
        <begin position="1862"/>
        <end position="1872"/>
    </location>
</feature>
<evidence type="ECO:0000256" key="6">
    <source>
        <dbReference type="SAM" id="Phobius"/>
    </source>
</evidence>
<dbReference type="GO" id="GO:0015095">
    <property type="term" value="F:magnesium ion transmembrane transporter activity"/>
    <property type="evidence" value="ECO:0007669"/>
    <property type="project" value="TreeGrafter"/>
</dbReference>
<name>A0A439DI97_9PEZI</name>
<dbReference type="InterPro" id="IPR002523">
    <property type="entry name" value="MgTranspt_CorA/ZnTranspt_ZntB"/>
</dbReference>
<feature type="region of interest" description="Disordered" evidence="5">
    <location>
        <begin position="1888"/>
        <end position="1925"/>
    </location>
</feature>
<organism evidence="7 8">
    <name type="scientific">Xylaria grammica</name>
    <dbReference type="NCBI Taxonomy" id="363999"/>
    <lineage>
        <taxon>Eukaryota</taxon>
        <taxon>Fungi</taxon>
        <taxon>Dikarya</taxon>
        <taxon>Ascomycota</taxon>
        <taxon>Pezizomycotina</taxon>
        <taxon>Sordariomycetes</taxon>
        <taxon>Xylariomycetidae</taxon>
        <taxon>Xylariales</taxon>
        <taxon>Xylariaceae</taxon>
        <taxon>Xylaria</taxon>
    </lineage>
</organism>
<feature type="compositionally biased region" description="Basic residues" evidence="5">
    <location>
        <begin position="20"/>
        <end position="33"/>
    </location>
</feature>
<dbReference type="PANTHER" id="PTHR46494">
    <property type="entry name" value="CORA FAMILY METAL ION TRANSPORTER (EUROFUNG)"/>
    <property type="match status" value="1"/>
</dbReference>
<proteinExistence type="predicted"/>
<feature type="compositionally biased region" description="Basic and acidic residues" evidence="5">
    <location>
        <begin position="1802"/>
        <end position="1812"/>
    </location>
</feature>
<sequence>MAQQPDQSDGRIKQRDIQRTSRKRYSKAPRSRHRDAINDHISENSWYSSSDPSDSSDLSGGVSLVPSLSETGRNMSQITLPKSNGNNAASVFQQSRPSSLICGICSTSAENQRHSTSSQVPEAPGIVLPSRPVSRDNTPPFEPLNPGGVTSHGAPQTNSGSLDRTVVSDAAPSLNGLDEGAAREYDHEHARRIILPKRPATQPTSRQAYFAYVEDADSDESAARDANSFSSLAVETGVLEDRHRRMAPGPSLSESGVLPDGELSKSSFRVISSTSSDSDYLSTASDSWDGENSLEDDRNLMEPSLSPTPSSRSKQPSLSGDTHNSRSRARHRKTFPRRTLRPRRQTESSASRNHRNPFSPNYSNRPYRNAENYSGYRPPPPSYDPYGPRLGLNVPPYAPSAPGPSFGTPFSPYEAYSQYPDFSLPSGYPNYNQHVQGNTHNLTTNPNYFQPPPPQPPSTYNLEPVIESHALGPTPQTVGPDENVPHTAPIPKTATPYKPPVSSGPSGHDISCQIPFKSSSTSDSEVKGKSVAFGLKYNTEMSGHWEKGGLRHIQQNSLCLNDLRELVRNCRFLEDDLLSVADRFLEIECAKFEKKYSSGNRQGYYIEPGTVLRCDVSHGKLGKHGDLGEDGRRRTHPARTLMESLYDYGLLDDRDSRQAILQCQTPGSDNILYIPQIWYLLCGSDILISYSQLPLDEISRDSIQARDESDRSLIAVVTDLDNHQFSVSLKSTDSFFSAVERIEALRSNAGGNTLHDYDLVLENDEHLIPKKWLDIVDCDPLPLLKITLKFRSKTDKQYLALTVRDRQTQFAKSRYTADSSASDDDNPQPDYFQQAPTTRAVNLGQANQSDAQELLDPVKQPAYSYALTSYKGTMDDPETAKKHQFGNNGATQHSDQFDESYTPTLVGSLESRQVNARRRIEGLESHGIVVNDILSVSNEPEVFSASTKAPVPDPRPVVWDYLVDKWDRESHLSDHHGSVGQKGVNKDDATPKAGPSVPNTAQDKKHEVVDDYVTSKALNNSARGPQALETSPQRYDRERPMIPFLQWETGTGCVGSEIVRRVLDQVHDRLLGNSDHYKMYKKSRESTLETLQNRESPLYATTYSESTDEILSFRSGIAAKRKGQLFQSLKDLVQKFIPINFDHDTTKKIWGAVYTICQTLDGIFKPGQEDRCDFYLVQDYTGDEGLVHHLGLVMPEQPMQGCTECANKIRKLEDGVAHLNGAHFPTNSSTPPDSVDENRKLWLRTPTQIQVEARINIFLMLLEDCTDAFKKLNKIADDLRFGSLKANDAEDVKGYPVFESLVRVFEHITIILTSSCDFMVKMEKDIRKGRRKVLNGNELKSQLRRHLNQIVSSAQKDLEQAKIDVILASKTESHVALASIGPEFIIAAISNGLFLRQLRETPANSMSPHDSVDKDHIEVNVGEVYKKYANKLQLQVNQRPQKRLLPDIYALEEELDILLRLNHWQQKFCCDFLRVLDPTSYKITTKARISYFRTENRYLQKTIRRLGVRYNELHSLQKRSEKLRDQLQQSIEIEEESHGKAIRVFTFVTLFFLPLSFVTSFFGMNTTDIRDTEYDQRVFWVTSVPTTALVIGVAYLYGYKWESWKERSTRRRSTRYTTSPAEDTGQASWLASIRGIFRDTVARHDLENGGVQRQGTDLSFMSTPSAKEKSQRRIRSCDGRCTRLEESRVTHFVVAFYHQLFNPNGLCKPFAYATTLPSFRFPAVVHRTSNMETISKWLDFILGPDEEDYPPATAPGRSGNGHVPVGRVVPDPQQGNLSGNTGSAQVHSTSSSTGSTYQLYNDHPEESVDGTRRPSLSGAVIEEAPGIPRQTTSPHRRLEDNREVQRRWDRGDDWPRNRVIAPSPPPRAPPLPLLKCGKSRLRGYFVTPSTTRPAHRESQPPSPPNKGKGKAIAPATSEERLSDEDTSEMLASSYAHGLAMARSTGHQGIIEPMRIQRLLSHPARSDAANRPIQAVPISLAIPPRTATQYPARGSSGSVPRGQQFQPRDRQHVTYGLATHSSIDLRPHLGPDALRGRFSSVMSNASYSRLEGNVHGNDEEDNSPKGGDFDGDDEEADE</sequence>
<evidence type="ECO:0000256" key="5">
    <source>
        <dbReference type="SAM" id="MobiDB-lite"/>
    </source>
</evidence>
<comment type="subcellular location">
    <subcellularLocation>
        <location evidence="1">Cell membrane</location>
        <topology evidence="1">Multi-pass membrane protein</topology>
    </subcellularLocation>
</comment>
<evidence type="ECO:0000313" key="8">
    <source>
        <dbReference type="Proteomes" id="UP000286045"/>
    </source>
</evidence>